<evidence type="ECO:0000256" key="3">
    <source>
        <dbReference type="ARBA" id="ARBA00022676"/>
    </source>
</evidence>
<organism evidence="7 8">
    <name type="scientific">Bifidobacterium ramosum</name>
    <dbReference type="NCBI Taxonomy" id="1798158"/>
    <lineage>
        <taxon>Bacteria</taxon>
        <taxon>Bacillati</taxon>
        <taxon>Actinomycetota</taxon>
        <taxon>Actinomycetes</taxon>
        <taxon>Bifidobacteriales</taxon>
        <taxon>Bifidobacteriaceae</taxon>
        <taxon>Bifidobacterium</taxon>
    </lineage>
</organism>
<comment type="caution">
    <text evidence="7">The sequence shown here is derived from an EMBL/GenBank/DDBJ whole genome shotgun (WGS) entry which is preliminary data.</text>
</comment>
<feature type="transmembrane region" description="Helical" evidence="5">
    <location>
        <begin position="529"/>
        <end position="547"/>
    </location>
</feature>
<feature type="domain" description="Glycosyltransferase 2-like" evidence="6">
    <location>
        <begin position="133"/>
        <end position="320"/>
    </location>
</feature>
<evidence type="ECO:0000313" key="7">
    <source>
        <dbReference type="EMBL" id="NEG72213.1"/>
    </source>
</evidence>
<comment type="pathway">
    <text evidence="1">Cell wall biogenesis; cell wall polysaccharide biosynthesis.</text>
</comment>
<feature type="transmembrane region" description="Helical" evidence="5">
    <location>
        <begin position="629"/>
        <end position="651"/>
    </location>
</feature>
<dbReference type="Proteomes" id="UP000469943">
    <property type="component" value="Unassembled WGS sequence"/>
</dbReference>
<dbReference type="AlphaFoldDB" id="A0A7K3TEU5"/>
<dbReference type="Gene3D" id="3.90.550.10">
    <property type="entry name" value="Spore Coat Polysaccharide Biosynthesis Protein SpsA, Chain A"/>
    <property type="match status" value="1"/>
</dbReference>
<feature type="transmembrane region" description="Helical" evidence="5">
    <location>
        <begin position="766"/>
        <end position="789"/>
    </location>
</feature>
<keyword evidence="5" id="KW-1133">Transmembrane helix</keyword>
<evidence type="ECO:0000313" key="8">
    <source>
        <dbReference type="Proteomes" id="UP000469943"/>
    </source>
</evidence>
<feature type="transmembrane region" description="Helical" evidence="5">
    <location>
        <begin position="553"/>
        <end position="573"/>
    </location>
</feature>
<feature type="transmembrane region" description="Helical" evidence="5">
    <location>
        <begin position="822"/>
        <end position="842"/>
    </location>
</feature>
<dbReference type="SUPFAM" id="SSF53448">
    <property type="entry name" value="Nucleotide-diphospho-sugar transferases"/>
    <property type="match status" value="1"/>
</dbReference>
<feature type="transmembrane region" description="Helical" evidence="5">
    <location>
        <begin position="413"/>
        <end position="440"/>
    </location>
</feature>
<feature type="transmembrane region" description="Helical" evidence="5">
    <location>
        <begin position="585"/>
        <end position="601"/>
    </location>
</feature>
<name>A0A7K3TEU5_9BIFI</name>
<dbReference type="GO" id="GO:0016757">
    <property type="term" value="F:glycosyltransferase activity"/>
    <property type="evidence" value="ECO:0007669"/>
    <property type="project" value="UniProtKB-KW"/>
</dbReference>
<dbReference type="PANTHER" id="PTHR43179:SF12">
    <property type="entry name" value="GALACTOFURANOSYLTRANSFERASE GLFT2"/>
    <property type="match status" value="1"/>
</dbReference>
<gene>
    <name evidence="7" type="ORF">GFD24_08380</name>
</gene>
<evidence type="ECO:0000256" key="2">
    <source>
        <dbReference type="ARBA" id="ARBA00006739"/>
    </source>
</evidence>
<comment type="similarity">
    <text evidence="2">Belongs to the glycosyltransferase 2 family.</text>
</comment>
<protein>
    <submittedName>
        <fullName evidence="7">Glycosyltransferase family 2 protein</fullName>
    </submittedName>
</protein>
<sequence>MDSTGSSEIQRILAEALADRPYSHRQDVDPTVAAVITVESDRRFLPDTVEAVLRQTVLPCTIVIVDCAGDLTQPMTTGFEVIPSPSGPLEIVPESKTVDIRLIPVTGAASFADAVARGMVRARLPHTVRAWWMLHDDSRPADADCLAHLLDAWRNNPTASLLGAKQLDWDATRLHDVGRYAGHHRLESLVVDGEEDQEQYDSRQDVFAVSLAGALLPTDTVRAVEGVNRWFTTFGESADFCRRICLDGGRVVVVPAARIAHRRARFDGIRTRNGHPVADDERTNPALAVMVAEQRYLYTDYGMPLWIWLWLWRWIRSFGMAVAQLFSKRPYAAGCELLLPWLALGSLPRAVRARRLVARHANVPMSRLSMLSVNRQQLAQWKDRAQALEDQRHTILLSPLAKAHLRARRLKRWGLACAMALAAFIVVAVTYRGSLAAIFAGGSLYSDQLLPTAATMRQLADAATTPWVFGVGTGIPAPPAPWLMVWLVVSVFTAGHTAAALSLMFLAAAPLAAFSFWALAGIFTRSDGVRVSTSLLWVAFGMAMGLFDTADLPMLTVMVFLPAAFAFAFRAVAMYRTEDQLHPHRSVQSAALASLCFIPVVAAEPQLLLPLVGVFLVFLTFVRRHRVMLLLMPVPAAFVIAPTLVNSVRYASEGAWRQLFGDVTMPSGVLDGQPGATNLLDVIDRAFGGRLSAVTAMRWPDGVAAGLIIIVLAVVSLLAVIALFLPFVLRVSRMMWITAIAGGLLAMCCTRIVVATDASGDVAASVLPGVMLMMLGLCSCVCMVAGAAVKRFVPLRVAADEPETRVRKSASRRAGLARAGRVLLVVMISACTVAVAGIALHVNDHRSVGASDAGLPMVAVDYLQQSPDHRVLALRAGANNSIEYTVMRTRRGDLVDSSPAQRVRLALGESTDVDAVIAKAAASLLAGTDAQAIQDISRLGFGGLYVAADQSDAVSQRLISNITASDGTQSVVASAAGTYYRLTITSADSQNIDTSWQRRTQSSPWRYAWLWCAGVIIALYCLVALPHRTYRYLEEES</sequence>
<evidence type="ECO:0000259" key="6">
    <source>
        <dbReference type="Pfam" id="PF13632"/>
    </source>
</evidence>
<keyword evidence="4 7" id="KW-0808">Transferase</keyword>
<feature type="transmembrane region" description="Helical" evidence="5">
    <location>
        <begin position="736"/>
        <end position="754"/>
    </location>
</feature>
<feature type="transmembrane region" description="Helical" evidence="5">
    <location>
        <begin position="607"/>
        <end position="622"/>
    </location>
</feature>
<dbReference type="InterPro" id="IPR029044">
    <property type="entry name" value="Nucleotide-diphossugar_trans"/>
</dbReference>
<keyword evidence="3" id="KW-0328">Glycosyltransferase</keyword>
<accession>A0A7K3TEU5</accession>
<proteinExistence type="inferred from homology"/>
<dbReference type="Pfam" id="PF13632">
    <property type="entry name" value="Glyco_trans_2_3"/>
    <property type="match status" value="1"/>
</dbReference>
<dbReference type="PANTHER" id="PTHR43179">
    <property type="entry name" value="RHAMNOSYLTRANSFERASE WBBL"/>
    <property type="match status" value="1"/>
</dbReference>
<evidence type="ECO:0000256" key="1">
    <source>
        <dbReference type="ARBA" id="ARBA00004776"/>
    </source>
</evidence>
<reference evidence="7 8" key="1">
    <citation type="submission" date="2019-10" db="EMBL/GenBank/DDBJ databases">
        <title>Bifidobacterium from non-human primates.</title>
        <authorList>
            <person name="Modesto M."/>
        </authorList>
    </citation>
    <scope>NUCLEOTIDE SEQUENCE [LARGE SCALE GENOMIC DNA]</scope>
    <source>
        <strain evidence="7 8">TREM</strain>
    </source>
</reference>
<keyword evidence="5" id="KW-0472">Membrane</keyword>
<evidence type="ECO:0000256" key="5">
    <source>
        <dbReference type="SAM" id="Phobius"/>
    </source>
</evidence>
<dbReference type="InterPro" id="IPR001173">
    <property type="entry name" value="Glyco_trans_2-like"/>
</dbReference>
<dbReference type="EMBL" id="WHZX01000006">
    <property type="protein sequence ID" value="NEG72213.1"/>
    <property type="molecule type" value="Genomic_DNA"/>
</dbReference>
<dbReference type="OrthoDB" id="3734530at2"/>
<keyword evidence="5" id="KW-0812">Transmembrane</keyword>
<feature type="transmembrane region" description="Helical" evidence="5">
    <location>
        <begin position="484"/>
        <end position="517"/>
    </location>
</feature>
<evidence type="ECO:0000256" key="4">
    <source>
        <dbReference type="ARBA" id="ARBA00022679"/>
    </source>
</evidence>
<feature type="transmembrane region" description="Helical" evidence="5">
    <location>
        <begin position="703"/>
        <end position="729"/>
    </location>
</feature>
<dbReference type="RefSeq" id="WP_152358602.1">
    <property type="nucleotide sequence ID" value="NZ_WBSM01000008.1"/>
</dbReference>
<feature type="transmembrane region" description="Helical" evidence="5">
    <location>
        <begin position="1007"/>
        <end position="1025"/>
    </location>
</feature>